<evidence type="ECO:0000256" key="2">
    <source>
        <dbReference type="SAM" id="MobiDB-lite"/>
    </source>
</evidence>
<dbReference type="InterPro" id="IPR050921">
    <property type="entry name" value="T4SS_GSP_E_ATPase"/>
</dbReference>
<evidence type="ECO:0000259" key="3">
    <source>
        <dbReference type="Pfam" id="PF00437"/>
    </source>
</evidence>
<feature type="region of interest" description="Disordered" evidence="2">
    <location>
        <begin position="1"/>
        <end position="96"/>
    </location>
</feature>
<dbReference type="CDD" id="cd01130">
    <property type="entry name" value="VirB11-like_ATPase"/>
    <property type="match status" value="1"/>
</dbReference>
<dbReference type="SUPFAM" id="SSF52540">
    <property type="entry name" value="P-loop containing nucleoside triphosphate hydrolases"/>
    <property type="match status" value="1"/>
</dbReference>
<proteinExistence type="inferred from homology"/>
<dbReference type="Proteomes" id="UP000542813">
    <property type="component" value="Unassembled WGS sequence"/>
</dbReference>
<dbReference type="InterPro" id="IPR001482">
    <property type="entry name" value="T2SS/T4SS_dom"/>
</dbReference>
<dbReference type="PANTHER" id="PTHR30486">
    <property type="entry name" value="TWITCHING MOTILITY PROTEIN PILT"/>
    <property type="match status" value="1"/>
</dbReference>
<name>A0A7W9LKJ5_9ACTN</name>
<dbReference type="EMBL" id="JACHMM010000001">
    <property type="protein sequence ID" value="MBB5787198.1"/>
    <property type="molecule type" value="Genomic_DNA"/>
</dbReference>
<evidence type="ECO:0000313" key="5">
    <source>
        <dbReference type="Proteomes" id="UP000542813"/>
    </source>
</evidence>
<reference evidence="4 5" key="1">
    <citation type="submission" date="2020-08" db="EMBL/GenBank/DDBJ databases">
        <title>Sequencing the genomes of 1000 actinobacteria strains.</title>
        <authorList>
            <person name="Klenk H.-P."/>
        </authorList>
    </citation>
    <scope>NUCLEOTIDE SEQUENCE [LARGE SCALE GENOMIC DNA]</scope>
    <source>
        <strain evidence="4 5">DSM 102122</strain>
    </source>
</reference>
<organism evidence="4 5">
    <name type="scientific">Jiangella mangrovi</name>
    <dbReference type="NCBI Taxonomy" id="1524084"/>
    <lineage>
        <taxon>Bacteria</taxon>
        <taxon>Bacillati</taxon>
        <taxon>Actinomycetota</taxon>
        <taxon>Actinomycetes</taxon>
        <taxon>Jiangellales</taxon>
        <taxon>Jiangellaceae</taxon>
        <taxon>Jiangella</taxon>
    </lineage>
</organism>
<feature type="domain" description="Bacterial type II secretion system protein E" evidence="3">
    <location>
        <begin position="225"/>
        <end position="469"/>
    </location>
</feature>
<comment type="caution">
    <text evidence="4">The sequence shown here is derived from an EMBL/GenBank/DDBJ whole genome shotgun (WGS) entry which is preliminary data.</text>
</comment>
<keyword evidence="5" id="KW-1185">Reference proteome</keyword>
<dbReference type="Pfam" id="PF00437">
    <property type="entry name" value="T2SSE"/>
    <property type="match status" value="1"/>
</dbReference>
<accession>A0A7W9LKJ5</accession>
<comment type="similarity">
    <text evidence="1">Belongs to the GSP E family.</text>
</comment>
<evidence type="ECO:0000256" key="1">
    <source>
        <dbReference type="ARBA" id="ARBA00006611"/>
    </source>
</evidence>
<dbReference type="InterPro" id="IPR027417">
    <property type="entry name" value="P-loop_NTPase"/>
</dbReference>
<protein>
    <submittedName>
        <fullName evidence="4">Flp pilus assembly CpaF family ATPase</fullName>
    </submittedName>
</protein>
<evidence type="ECO:0000313" key="4">
    <source>
        <dbReference type="EMBL" id="MBB5787198.1"/>
    </source>
</evidence>
<dbReference type="AlphaFoldDB" id="A0A7W9LKJ5"/>
<dbReference type="PANTHER" id="PTHR30486:SF6">
    <property type="entry name" value="TYPE IV PILUS RETRACTATION ATPASE PILT"/>
    <property type="match status" value="1"/>
</dbReference>
<dbReference type="GO" id="GO:0016887">
    <property type="term" value="F:ATP hydrolysis activity"/>
    <property type="evidence" value="ECO:0007669"/>
    <property type="project" value="InterPro"/>
</dbReference>
<dbReference type="RefSeq" id="WP_184821108.1">
    <property type="nucleotide sequence ID" value="NZ_JACHMM010000001.1"/>
</dbReference>
<dbReference type="Gene3D" id="3.30.450.380">
    <property type="match status" value="1"/>
</dbReference>
<dbReference type="Gene3D" id="3.40.50.300">
    <property type="entry name" value="P-loop containing nucleotide triphosphate hydrolases"/>
    <property type="match status" value="1"/>
</dbReference>
<sequence length="537" mass="58132">MADPTNAAASLENLPLFAEPEHQGNGGNGGDEWVDQHALRGPAGQSDLRRSLQARLASATAQRGRGPASGQHARRSDDDGGFARLDRDGMLRPMTGPGGEVDWGLVRAYREQAADQLAHALRSREGLDDAGRRELGRSIVVELLADHAERALTKGLPIITPDEQIQLAEAIMAALFGLGRLQPLVDDPGIENIEINGHDNVHLIYDDGRIVDGPAVADSDEELIETLSFLATRTGTNERPFSPSNPRLHLRLRDGSRLAATAWITPRPVAVIRKHRLTDIGIKELVDLDMLSPAAAAFLATAVRARKSLVVSGPQGAGKTTLVRALTNELDPMERIGTIETEYELHLHDMPERHKRIVAWEARPGSGERGPDGRAVGEITLDDLVFDSLRMNLSRLIVGEVRGREVLPMFKAMQSGAGSLSTTHAHSARAAIERLVTCAMEAGQHVTESFAYRQIAEHIDLIVQIELIDNSHAGGKRSRYISEIIAVEPGEHGLPAITDVFQPGSDGHAVPGTPPIWLSDLERVGFDPRLLDHGGVP</sequence>
<gene>
    <name evidence="4" type="ORF">HD601_001773</name>
</gene>